<keyword evidence="4" id="KW-1185">Reference proteome</keyword>
<evidence type="ECO:0000256" key="2">
    <source>
        <dbReference type="SAM" id="Phobius"/>
    </source>
</evidence>
<feature type="transmembrane region" description="Helical" evidence="2">
    <location>
        <begin position="21"/>
        <end position="42"/>
    </location>
</feature>
<feature type="region of interest" description="Disordered" evidence="1">
    <location>
        <begin position="309"/>
        <end position="339"/>
    </location>
</feature>
<dbReference type="AlphaFoldDB" id="A0A183FT52"/>
<feature type="region of interest" description="Disordered" evidence="1">
    <location>
        <begin position="196"/>
        <end position="218"/>
    </location>
</feature>
<reference evidence="5" key="2">
    <citation type="submission" date="2019-09" db="UniProtKB">
        <authorList>
            <consortium name="WormBaseParasite"/>
        </authorList>
    </citation>
    <scope>IDENTIFICATION</scope>
</reference>
<keyword evidence="2" id="KW-1133">Transmembrane helix</keyword>
<evidence type="ECO:0000256" key="1">
    <source>
        <dbReference type="SAM" id="MobiDB-lite"/>
    </source>
</evidence>
<proteinExistence type="predicted"/>
<protein>
    <submittedName>
        <fullName evidence="3 5">Uncharacterized protein</fullName>
    </submittedName>
</protein>
<feature type="region of interest" description="Disordered" evidence="1">
    <location>
        <begin position="77"/>
        <end position="132"/>
    </location>
</feature>
<sequence length="339" mass="37878">MTIYNKEIPNSMRKYFRKKASLRLLVLNTIMLFVLSFQLMFIRLLRKACRQNYENGVRDYIKMQKRQQERTLLRITGSKEISSGKNQGKGAADGAKPRVTLSKGPALKKLSQKTTGKGEQQGKKQQLSPFRWKSPLAKSSIANDVTDFYVVDKKSKAGEKRSRKHGAASIDARQAGEEKQSSDVFFEIARPKGDAGAKTDGFFALPRTQTQKGKSARRNDNMAALHHDKAQTNHKIAGNTDDFFAIPRNAEQGGEKEQKMGDFLSLPRNVRQKSGKASKSDDMVVLPHGKTKKSTVLKKSEDLVTKPLTAKQRSEQAKKINDIGAKAAQAKQKDGRVKK</sequence>
<feature type="compositionally biased region" description="Basic and acidic residues" evidence="1">
    <location>
        <begin position="312"/>
        <end position="321"/>
    </location>
</feature>
<evidence type="ECO:0000313" key="3">
    <source>
        <dbReference type="EMBL" id="VDO87838.1"/>
    </source>
</evidence>
<keyword evidence="2" id="KW-0472">Membrane</keyword>
<organism evidence="4 5">
    <name type="scientific">Heligmosomoides polygyrus</name>
    <name type="common">Parasitic roundworm</name>
    <dbReference type="NCBI Taxonomy" id="6339"/>
    <lineage>
        <taxon>Eukaryota</taxon>
        <taxon>Metazoa</taxon>
        <taxon>Ecdysozoa</taxon>
        <taxon>Nematoda</taxon>
        <taxon>Chromadorea</taxon>
        <taxon>Rhabditida</taxon>
        <taxon>Rhabditina</taxon>
        <taxon>Rhabditomorpha</taxon>
        <taxon>Strongyloidea</taxon>
        <taxon>Heligmosomidae</taxon>
        <taxon>Heligmosomoides</taxon>
    </lineage>
</organism>
<reference evidence="3 4" key="1">
    <citation type="submission" date="2018-11" db="EMBL/GenBank/DDBJ databases">
        <authorList>
            <consortium name="Pathogen Informatics"/>
        </authorList>
    </citation>
    <scope>NUCLEOTIDE SEQUENCE [LARGE SCALE GENOMIC DNA]</scope>
</reference>
<evidence type="ECO:0000313" key="4">
    <source>
        <dbReference type="Proteomes" id="UP000050761"/>
    </source>
</evidence>
<feature type="compositionally biased region" description="Low complexity" evidence="1">
    <location>
        <begin position="112"/>
        <end position="126"/>
    </location>
</feature>
<accession>A0A3P8CI74</accession>
<dbReference type="WBParaSite" id="HPBE_0001121001-mRNA-1">
    <property type="protein sequence ID" value="HPBE_0001121001-mRNA-1"/>
    <property type="gene ID" value="HPBE_0001121001"/>
</dbReference>
<evidence type="ECO:0000313" key="5">
    <source>
        <dbReference type="WBParaSite" id="HPBE_0001121001-mRNA-1"/>
    </source>
</evidence>
<accession>A0A183FT52</accession>
<name>A0A183FT52_HELPZ</name>
<dbReference type="EMBL" id="UZAH01027023">
    <property type="protein sequence ID" value="VDO87838.1"/>
    <property type="molecule type" value="Genomic_DNA"/>
</dbReference>
<gene>
    <name evidence="3" type="ORF">HPBE_LOCUS11211</name>
</gene>
<feature type="region of interest" description="Disordered" evidence="1">
    <location>
        <begin position="156"/>
        <end position="183"/>
    </location>
</feature>
<dbReference type="Proteomes" id="UP000050761">
    <property type="component" value="Unassembled WGS sequence"/>
</dbReference>
<keyword evidence="2" id="KW-0812">Transmembrane</keyword>